<dbReference type="EMBL" id="QLLR01000007">
    <property type="protein sequence ID" value="RAJ31808.1"/>
    <property type="molecule type" value="Genomic_DNA"/>
</dbReference>
<dbReference type="PANTHER" id="PTHR48081:SF6">
    <property type="entry name" value="PEPTIDASE S9 PROLYL OLIGOPEPTIDASE CATALYTIC DOMAIN-CONTAINING PROTEIN"/>
    <property type="match status" value="1"/>
</dbReference>
<proteinExistence type="predicted"/>
<organism evidence="3 4">
    <name type="scientific">Pedobacter cryoconitis</name>
    <dbReference type="NCBI Taxonomy" id="188932"/>
    <lineage>
        <taxon>Bacteria</taxon>
        <taxon>Pseudomonadati</taxon>
        <taxon>Bacteroidota</taxon>
        <taxon>Sphingobacteriia</taxon>
        <taxon>Sphingobacteriales</taxon>
        <taxon>Sphingobacteriaceae</taxon>
        <taxon>Pedobacter</taxon>
    </lineage>
</organism>
<evidence type="ECO:0000259" key="2">
    <source>
        <dbReference type="Pfam" id="PF20434"/>
    </source>
</evidence>
<dbReference type="PANTHER" id="PTHR48081">
    <property type="entry name" value="AB HYDROLASE SUPERFAMILY PROTEIN C4A8.06C"/>
    <property type="match status" value="1"/>
</dbReference>
<dbReference type="InterPro" id="IPR049492">
    <property type="entry name" value="BD-FAE-like_dom"/>
</dbReference>
<feature type="domain" description="BD-FAE-like" evidence="2">
    <location>
        <begin position="80"/>
        <end position="270"/>
    </location>
</feature>
<protein>
    <submittedName>
        <fullName evidence="3">Acetyl esterase/lipase</fullName>
    </submittedName>
</protein>
<dbReference type="STRING" id="188932.AY601_4819"/>
<dbReference type="Proteomes" id="UP000249754">
    <property type="component" value="Unassembled WGS sequence"/>
</dbReference>
<dbReference type="AlphaFoldDB" id="A0A327SSG5"/>
<dbReference type="InterPro" id="IPR050300">
    <property type="entry name" value="GDXG_lipolytic_enzyme"/>
</dbReference>
<dbReference type="Pfam" id="PF20434">
    <property type="entry name" value="BD-FAE"/>
    <property type="match status" value="1"/>
</dbReference>
<keyword evidence="1" id="KW-0378">Hydrolase</keyword>
<dbReference type="SUPFAM" id="SSF53474">
    <property type="entry name" value="alpha/beta-Hydrolases"/>
    <property type="match status" value="1"/>
</dbReference>
<comment type="caution">
    <text evidence="3">The sequence shown here is derived from an EMBL/GenBank/DDBJ whole genome shotgun (WGS) entry which is preliminary data.</text>
</comment>
<accession>A0A327SSG5</accession>
<dbReference type="Gene3D" id="3.40.50.1820">
    <property type="entry name" value="alpha/beta hydrolase"/>
    <property type="match status" value="1"/>
</dbReference>
<evidence type="ECO:0000256" key="1">
    <source>
        <dbReference type="ARBA" id="ARBA00022801"/>
    </source>
</evidence>
<sequence length="314" mass="33866">MRKIALIAGFLIAGITVSAQRKHSSSSTIFQVQPDLKQISLWGNAIPDGPGPQGAEKMTDKGSVTNVSNPRLIVHQPAKPNGTAILVISGGGYAHIELGKESTPVASWLQSQSITAFELVYRLPQENWKTTHVPFQDAQRAMRLIRSLAAQYRINPDKIGILGFSAGGHLAGMTAAQPDKKHYKAIDAIDALSAKPDFAGLIYPVLTMLPPYNKTHAKKSILGEDPTTKQEEAYSVELQVSSSMSATFLAQAIDDPISPVNNSYLMNAALKKAGVPAEMHIFPTGGHGWGMGKKDSPVSAWPDLFQNWLKAKGF</sequence>
<reference evidence="3 4" key="1">
    <citation type="submission" date="2018-06" db="EMBL/GenBank/DDBJ databases">
        <title>Genomic Encyclopedia of Archaeal and Bacterial Type Strains, Phase II (KMG-II): from individual species to whole genera.</title>
        <authorList>
            <person name="Goeker M."/>
        </authorList>
    </citation>
    <scope>NUCLEOTIDE SEQUENCE [LARGE SCALE GENOMIC DNA]</scope>
    <source>
        <strain evidence="3 4">DSM 14825</strain>
    </source>
</reference>
<evidence type="ECO:0000313" key="4">
    <source>
        <dbReference type="Proteomes" id="UP000249754"/>
    </source>
</evidence>
<dbReference type="RefSeq" id="WP_111633517.1">
    <property type="nucleotide sequence ID" value="NZ_QLLR01000007.1"/>
</dbReference>
<dbReference type="OrthoDB" id="9794725at2"/>
<dbReference type="InterPro" id="IPR029058">
    <property type="entry name" value="AB_hydrolase_fold"/>
</dbReference>
<name>A0A327SSG5_9SPHI</name>
<evidence type="ECO:0000313" key="3">
    <source>
        <dbReference type="EMBL" id="RAJ31808.1"/>
    </source>
</evidence>
<dbReference type="GO" id="GO:0016787">
    <property type="term" value="F:hydrolase activity"/>
    <property type="evidence" value="ECO:0007669"/>
    <property type="project" value="UniProtKB-KW"/>
</dbReference>
<gene>
    <name evidence="3" type="ORF">LY11_01964</name>
</gene>